<evidence type="ECO:0000256" key="3">
    <source>
        <dbReference type="ARBA" id="ARBA00022692"/>
    </source>
</evidence>
<evidence type="ECO:0000256" key="8">
    <source>
        <dbReference type="ARBA" id="ARBA00023170"/>
    </source>
</evidence>
<evidence type="ECO:0000256" key="2">
    <source>
        <dbReference type="ARBA" id="ARBA00022475"/>
    </source>
</evidence>
<keyword evidence="3 12" id="KW-0812">Transmembrane</keyword>
<name>A0ABM3Y004_ERIEU</name>
<organism evidence="15 16">
    <name type="scientific">Erinaceus europaeus</name>
    <name type="common">Western European hedgehog</name>
    <dbReference type="NCBI Taxonomy" id="9365"/>
    <lineage>
        <taxon>Eukaryota</taxon>
        <taxon>Metazoa</taxon>
        <taxon>Chordata</taxon>
        <taxon>Craniata</taxon>
        <taxon>Vertebrata</taxon>
        <taxon>Euteleostomi</taxon>
        <taxon>Mammalia</taxon>
        <taxon>Eutheria</taxon>
        <taxon>Laurasiatheria</taxon>
        <taxon>Eulipotyphla</taxon>
        <taxon>Erinaceidae</taxon>
        <taxon>Erinaceinae</taxon>
        <taxon>Erinaceus</taxon>
    </lineage>
</organism>
<keyword evidence="7" id="KW-1015">Disulfide bond</keyword>
<evidence type="ECO:0000313" key="16">
    <source>
        <dbReference type="RefSeq" id="XP_060054397.1"/>
    </source>
</evidence>
<keyword evidence="15" id="KW-1185">Reference proteome</keyword>
<feature type="transmembrane region" description="Helical" evidence="12">
    <location>
        <begin position="341"/>
        <end position="367"/>
    </location>
</feature>
<proteinExistence type="predicted"/>
<evidence type="ECO:0000259" key="14">
    <source>
        <dbReference type="PROSITE" id="PS50835"/>
    </source>
</evidence>
<keyword evidence="6 12" id="KW-0472">Membrane</keyword>
<evidence type="ECO:0000256" key="1">
    <source>
        <dbReference type="ARBA" id="ARBA00004251"/>
    </source>
</evidence>
<dbReference type="InterPro" id="IPR036179">
    <property type="entry name" value="Ig-like_dom_sf"/>
</dbReference>
<feature type="chain" id="PRO_5046732184" evidence="13">
    <location>
        <begin position="20"/>
        <end position="416"/>
    </location>
</feature>
<keyword evidence="10" id="KW-0393">Immunoglobulin domain</keyword>
<dbReference type="PANTHER" id="PTHR25466:SF14">
    <property type="entry name" value="BUTYROPHILIN SUBFAMILY 2 MEMBER A2-LIKE-RELATED"/>
    <property type="match status" value="1"/>
</dbReference>
<evidence type="ECO:0000256" key="13">
    <source>
        <dbReference type="SAM" id="SignalP"/>
    </source>
</evidence>
<reference evidence="16" key="1">
    <citation type="submission" date="2025-08" db="UniProtKB">
        <authorList>
            <consortium name="RefSeq"/>
        </authorList>
    </citation>
    <scope>IDENTIFICATION</scope>
</reference>
<feature type="domain" description="Ig-like" evidence="14">
    <location>
        <begin position="234"/>
        <end position="326"/>
    </location>
</feature>
<dbReference type="Gene3D" id="2.60.40.10">
    <property type="entry name" value="Immunoglobulins"/>
    <property type="match status" value="3"/>
</dbReference>
<dbReference type="InterPro" id="IPR007110">
    <property type="entry name" value="Ig-like_dom"/>
</dbReference>
<evidence type="ECO:0000256" key="6">
    <source>
        <dbReference type="ARBA" id="ARBA00023136"/>
    </source>
</evidence>
<feature type="signal peptide" evidence="13">
    <location>
        <begin position="1"/>
        <end position="19"/>
    </location>
</feature>
<evidence type="ECO:0000256" key="10">
    <source>
        <dbReference type="ARBA" id="ARBA00023319"/>
    </source>
</evidence>
<keyword evidence="5 12" id="KW-1133">Transmembrane helix</keyword>
<dbReference type="InterPro" id="IPR003599">
    <property type="entry name" value="Ig_sub"/>
</dbReference>
<dbReference type="SMART" id="SM00406">
    <property type="entry name" value="IGv"/>
    <property type="match status" value="2"/>
</dbReference>
<feature type="compositionally biased region" description="Polar residues" evidence="11">
    <location>
        <begin position="372"/>
        <end position="385"/>
    </location>
</feature>
<keyword evidence="2" id="KW-1003">Cell membrane</keyword>
<evidence type="ECO:0000256" key="11">
    <source>
        <dbReference type="SAM" id="MobiDB-lite"/>
    </source>
</evidence>
<dbReference type="GeneID" id="103112701"/>
<dbReference type="PROSITE" id="PS50835">
    <property type="entry name" value="IG_LIKE"/>
    <property type="match status" value="3"/>
</dbReference>
<dbReference type="SUPFAM" id="SSF48726">
    <property type="entry name" value="Immunoglobulin"/>
    <property type="match status" value="3"/>
</dbReference>
<evidence type="ECO:0000256" key="7">
    <source>
        <dbReference type="ARBA" id="ARBA00023157"/>
    </source>
</evidence>
<feature type="region of interest" description="Disordered" evidence="11">
    <location>
        <begin position="372"/>
        <end position="394"/>
    </location>
</feature>
<evidence type="ECO:0000256" key="4">
    <source>
        <dbReference type="ARBA" id="ARBA00022729"/>
    </source>
</evidence>
<dbReference type="InterPro" id="IPR051713">
    <property type="entry name" value="T-cell_Activation_Regulation"/>
</dbReference>
<feature type="domain" description="Ig-like" evidence="14">
    <location>
        <begin position="25"/>
        <end position="129"/>
    </location>
</feature>
<dbReference type="InterPro" id="IPR013783">
    <property type="entry name" value="Ig-like_fold"/>
</dbReference>
<protein>
    <submittedName>
        <fullName evidence="16">HERV-H LTR-associating protein 2</fullName>
    </submittedName>
</protein>
<evidence type="ECO:0000256" key="9">
    <source>
        <dbReference type="ARBA" id="ARBA00023180"/>
    </source>
</evidence>
<comment type="subcellular location">
    <subcellularLocation>
        <location evidence="1">Cell membrane</location>
        <topology evidence="1">Single-pass type I membrane protein</topology>
    </subcellularLocation>
</comment>
<keyword evidence="8" id="KW-0675">Receptor</keyword>
<evidence type="ECO:0000256" key="12">
    <source>
        <dbReference type="SAM" id="Phobius"/>
    </source>
</evidence>
<dbReference type="Pfam" id="PF07686">
    <property type="entry name" value="V-set"/>
    <property type="match status" value="2"/>
</dbReference>
<accession>A0ABM3Y004</accession>
<feature type="domain" description="Ig-like" evidence="14">
    <location>
        <begin position="155"/>
        <end position="220"/>
    </location>
</feature>
<dbReference type="SMART" id="SM00409">
    <property type="entry name" value="IG"/>
    <property type="match status" value="2"/>
</dbReference>
<dbReference type="PANTHER" id="PTHR25466">
    <property type="entry name" value="T-LYMPHOCYTE ACTIVATION ANTIGEN"/>
    <property type="match status" value="1"/>
</dbReference>
<keyword evidence="4 13" id="KW-0732">Signal</keyword>
<evidence type="ECO:0000256" key="5">
    <source>
        <dbReference type="ARBA" id="ARBA00022989"/>
    </source>
</evidence>
<gene>
    <name evidence="16" type="primary">HHLA2</name>
</gene>
<keyword evidence="9" id="KW-0325">Glycoprotein</keyword>
<dbReference type="InterPro" id="IPR013106">
    <property type="entry name" value="Ig_V-set"/>
</dbReference>
<sequence>MTAVVLCFFLIFIQSLSRSEDESIPTFFSIGDEREKTVLGRLDEDIILPCSFESGSEIVIHWTNHDNYIYSYYRGSDHLEKQDPRYTNRTSLFHNEIHNGNASLSVKRLSLQDEGIYICYVGTSSNKFKGKVVLKVGAFTTPVMTYENRITSSALICSVLSVYPHAKFTWQMDNTPISDNSIEEINSSGSLYIYSTINTTVSNSSYECAIKNSLLEQTWTGQWAMKDDLHKMHSEDVSLSCEFPNDFFLPNQDFTVTWSRMEHGTFSTLANFQSSSRNIVINEYRLSCNKELINQGVISSTLKALRVSDSGEYLCTISTSNYTLLTVQKVHVEPRQTSYEVIVVAIVGTLVVLTMFLVIACIILKLIQRIPSTSGSRNPSSTNGTHPDPFHMRSLIMGSDSREDKEGIAIFFPVVP</sequence>
<dbReference type="Proteomes" id="UP001652624">
    <property type="component" value="Chromosome 9"/>
</dbReference>
<dbReference type="RefSeq" id="XP_060054397.1">
    <property type="nucleotide sequence ID" value="XM_060198414.1"/>
</dbReference>
<evidence type="ECO:0000313" key="15">
    <source>
        <dbReference type="Proteomes" id="UP001652624"/>
    </source>
</evidence>